<dbReference type="AlphaFoldDB" id="A0A5N7D840"/>
<keyword evidence="2" id="KW-1185">Reference proteome</keyword>
<dbReference type="Proteomes" id="UP000325579">
    <property type="component" value="Unassembled WGS sequence"/>
</dbReference>
<evidence type="ECO:0000313" key="2">
    <source>
        <dbReference type="Proteomes" id="UP000325579"/>
    </source>
</evidence>
<dbReference type="RefSeq" id="XP_031939900.1">
    <property type="nucleotide sequence ID" value="XM_032087522.1"/>
</dbReference>
<protein>
    <submittedName>
        <fullName evidence="1">Uncharacterized protein</fullName>
    </submittedName>
</protein>
<proteinExistence type="predicted"/>
<dbReference type="GeneID" id="43672213"/>
<accession>A0A5N7D840</accession>
<organism evidence="1 2">
    <name type="scientific">Aspergillus pseudonomiae</name>
    <dbReference type="NCBI Taxonomy" id="1506151"/>
    <lineage>
        <taxon>Eukaryota</taxon>
        <taxon>Fungi</taxon>
        <taxon>Dikarya</taxon>
        <taxon>Ascomycota</taxon>
        <taxon>Pezizomycotina</taxon>
        <taxon>Eurotiomycetes</taxon>
        <taxon>Eurotiomycetidae</taxon>
        <taxon>Eurotiales</taxon>
        <taxon>Aspergillaceae</taxon>
        <taxon>Aspergillus</taxon>
        <taxon>Aspergillus subgen. Circumdati</taxon>
    </lineage>
</organism>
<reference evidence="1 2" key="1">
    <citation type="submission" date="2019-04" db="EMBL/GenBank/DDBJ databases">
        <authorList>
            <consortium name="DOE Joint Genome Institute"/>
            <person name="Mondo S."/>
            <person name="Kjaerbolling I."/>
            <person name="Vesth T."/>
            <person name="Frisvad J.C."/>
            <person name="Nybo J.L."/>
            <person name="Theobald S."/>
            <person name="Kildgaard S."/>
            <person name="Isbrandt T."/>
            <person name="Kuo A."/>
            <person name="Sato A."/>
            <person name="Lyhne E.K."/>
            <person name="Kogle M.E."/>
            <person name="Wiebenga A."/>
            <person name="Kun R.S."/>
            <person name="Lubbers R.J."/>
            <person name="Makela M.R."/>
            <person name="Barry K."/>
            <person name="Chovatia M."/>
            <person name="Clum A."/>
            <person name="Daum C."/>
            <person name="Haridas S."/>
            <person name="He G."/>
            <person name="LaButti K."/>
            <person name="Lipzen A."/>
            <person name="Riley R."/>
            <person name="Salamov A."/>
            <person name="Simmons B.A."/>
            <person name="Magnuson J.K."/>
            <person name="Henrissat B."/>
            <person name="Mortensen U.H."/>
            <person name="Larsen T.O."/>
            <person name="Devries R.P."/>
            <person name="Grigoriev I.V."/>
            <person name="Machida M."/>
            <person name="Baker S.E."/>
            <person name="Andersen M.R."/>
            <person name="Cantor M.N."/>
            <person name="Hua S.X."/>
        </authorList>
    </citation>
    <scope>NUCLEOTIDE SEQUENCE [LARGE SCALE GENOMIC DNA]</scope>
    <source>
        <strain evidence="1 2">CBS 119388</strain>
    </source>
</reference>
<evidence type="ECO:0000313" key="1">
    <source>
        <dbReference type="EMBL" id="KAE8402581.1"/>
    </source>
</evidence>
<sequence length="138" mass="15078">MAIAQQPLPLPPQWTCPSDGRPKGTLYQSRDICTTIVFVIVVCPKPRQIPIGGFASQADAFITQQLAHRSDGSRVAVCKLLQQVPRMLVAANNGICKQEWSPGAVLDSPEVEDYSFLTRTPAQEAQRSIQLGTTQFAL</sequence>
<name>A0A5N7D840_9EURO</name>
<gene>
    <name evidence="1" type="ORF">BDV37DRAFT_284553</name>
</gene>
<dbReference type="EMBL" id="ML736786">
    <property type="protein sequence ID" value="KAE8402581.1"/>
    <property type="molecule type" value="Genomic_DNA"/>
</dbReference>